<keyword evidence="7" id="KW-0249">Electron transport</keyword>
<dbReference type="InterPro" id="IPR016174">
    <property type="entry name" value="Di-haem_cyt_TM"/>
</dbReference>
<dbReference type="AlphaFoldDB" id="A0A1Z4GS86"/>
<evidence type="ECO:0000256" key="11">
    <source>
        <dbReference type="ARBA" id="ARBA00037975"/>
    </source>
</evidence>
<dbReference type="InterPro" id="IPR052168">
    <property type="entry name" value="Cytochrome_b561_oxidase"/>
</dbReference>
<evidence type="ECO:0000256" key="4">
    <source>
        <dbReference type="ARBA" id="ARBA00022617"/>
    </source>
</evidence>
<accession>A0A1Z4GS86</accession>
<reference evidence="14 15" key="1">
    <citation type="submission" date="2017-06" db="EMBL/GenBank/DDBJ databases">
        <title>Genome sequencing of cyanobaciteial culture collection at National Institute for Environmental Studies (NIES).</title>
        <authorList>
            <person name="Hirose Y."/>
            <person name="Shimura Y."/>
            <person name="Fujisawa T."/>
            <person name="Nakamura Y."/>
            <person name="Kawachi M."/>
        </authorList>
    </citation>
    <scope>NUCLEOTIDE SEQUENCE [LARGE SCALE GENOMIC DNA]</scope>
    <source>
        <strain evidence="14 15">NIES-21</strain>
        <plasmid evidence="15">Plasmid2 dna</plasmid>
    </source>
</reference>
<evidence type="ECO:0000259" key="13">
    <source>
        <dbReference type="Pfam" id="PF01292"/>
    </source>
</evidence>
<gene>
    <name evidence="14" type="ORF">NIES21_60680</name>
</gene>
<dbReference type="Gene3D" id="1.20.950.20">
    <property type="entry name" value="Transmembrane di-heme cytochromes, Chain C"/>
    <property type="match status" value="1"/>
</dbReference>
<comment type="subcellular location">
    <subcellularLocation>
        <location evidence="1">Cell membrane</location>
        <topology evidence="1">Multi-pass membrane protein</topology>
    </subcellularLocation>
</comment>
<feature type="transmembrane region" description="Helical" evidence="12">
    <location>
        <begin position="151"/>
        <end position="171"/>
    </location>
</feature>
<proteinExistence type="inferred from homology"/>
<evidence type="ECO:0000256" key="1">
    <source>
        <dbReference type="ARBA" id="ARBA00004651"/>
    </source>
</evidence>
<keyword evidence="15" id="KW-1185">Reference proteome</keyword>
<keyword evidence="9" id="KW-0408">Iron</keyword>
<organism evidence="14 15">
    <name type="scientific">Anabaenopsis circularis NIES-21</name>
    <dbReference type="NCBI Taxonomy" id="1085406"/>
    <lineage>
        <taxon>Bacteria</taxon>
        <taxon>Bacillati</taxon>
        <taxon>Cyanobacteriota</taxon>
        <taxon>Cyanophyceae</taxon>
        <taxon>Nostocales</taxon>
        <taxon>Nodulariaceae</taxon>
        <taxon>Anabaenopsis</taxon>
    </lineage>
</organism>
<sequence>MNLTSAVKKARVNSAFKQLMSVHWIMSACYLVLFTTGSGMARLSRGTFLRSELYDFHKSIGALVVALLTWRILVLLRVWWRKYTKNLPRFTPEWTRKFALHTLLYLLMFAVPVSGFFFSNSYQSNNVHFFGLTLPDFFPQNSNLVDLGRSIHFWIAYTFLALILLHTLQQWKVVRANWRRFKAFFITKKLKKTAD</sequence>
<dbReference type="EMBL" id="AP018176">
    <property type="protein sequence ID" value="BAY20198.1"/>
    <property type="molecule type" value="Genomic_DNA"/>
</dbReference>
<dbReference type="PANTHER" id="PTHR30529:SF1">
    <property type="entry name" value="CYTOCHROME B561 HOMOLOG 2"/>
    <property type="match status" value="1"/>
</dbReference>
<evidence type="ECO:0000256" key="10">
    <source>
        <dbReference type="ARBA" id="ARBA00023136"/>
    </source>
</evidence>
<feature type="transmembrane region" description="Helical" evidence="12">
    <location>
        <begin position="60"/>
        <end position="78"/>
    </location>
</feature>
<feature type="domain" description="Cytochrome b561 bacterial/Ni-hydrogenase" evidence="13">
    <location>
        <begin position="20"/>
        <end position="168"/>
    </location>
</feature>
<keyword evidence="8 12" id="KW-1133">Transmembrane helix</keyword>
<name>A0A1Z4GS86_9CYAN</name>
<dbReference type="SUPFAM" id="SSF81342">
    <property type="entry name" value="Transmembrane di-heme cytochromes"/>
    <property type="match status" value="1"/>
</dbReference>
<dbReference type="GO" id="GO:0022904">
    <property type="term" value="P:respiratory electron transport chain"/>
    <property type="evidence" value="ECO:0007669"/>
    <property type="project" value="InterPro"/>
</dbReference>
<dbReference type="InterPro" id="IPR011577">
    <property type="entry name" value="Cyt_b561_bac/Ni-Hgenase"/>
</dbReference>
<comment type="similarity">
    <text evidence="11">Belongs to the cytochrome b561 family.</text>
</comment>
<evidence type="ECO:0000313" key="14">
    <source>
        <dbReference type="EMBL" id="BAY20198.1"/>
    </source>
</evidence>
<dbReference type="PANTHER" id="PTHR30529">
    <property type="entry name" value="CYTOCHROME B561"/>
    <property type="match status" value="1"/>
</dbReference>
<keyword evidence="14" id="KW-0614">Plasmid</keyword>
<dbReference type="OrthoDB" id="556859at2"/>
<keyword evidence="2" id="KW-0813">Transport</keyword>
<dbReference type="GO" id="GO:0020037">
    <property type="term" value="F:heme binding"/>
    <property type="evidence" value="ECO:0007669"/>
    <property type="project" value="TreeGrafter"/>
</dbReference>
<keyword evidence="6" id="KW-0479">Metal-binding</keyword>
<evidence type="ECO:0000256" key="9">
    <source>
        <dbReference type="ARBA" id="ARBA00023004"/>
    </source>
</evidence>
<keyword evidence="4" id="KW-0349">Heme</keyword>
<protein>
    <recommendedName>
        <fullName evidence="13">Cytochrome b561 bacterial/Ni-hydrogenase domain-containing protein</fullName>
    </recommendedName>
</protein>
<keyword evidence="5 12" id="KW-0812">Transmembrane</keyword>
<evidence type="ECO:0000256" key="12">
    <source>
        <dbReference type="SAM" id="Phobius"/>
    </source>
</evidence>
<dbReference type="GO" id="GO:0005886">
    <property type="term" value="C:plasma membrane"/>
    <property type="evidence" value="ECO:0007669"/>
    <property type="project" value="UniProtKB-SubCell"/>
</dbReference>
<keyword evidence="10 12" id="KW-0472">Membrane</keyword>
<geneLocation type="plasmid" evidence="15">
    <name>Plasmid2 dna</name>
</geneLocation>
<feature type="transmembrane region" description="Helical" evidence="12">
    <location>
        <begin position="98"/>
        <end position="118"/>
    </location>
</feature>
<evidence type="ECO:0000256" key="3">
    <source>
        <dbReference type="ARBA" id="ARBA00022475"/>
    </source>
</evidence>
<evidence type="ECO:0000256" key="2">
    <source>
        <dbReference type="ARBA" id="ARBA00022448"/>
    </source>
</evidence>
<evidence type="ECO:0000256" key="6">
    <source>
        <dbReference type="ARBA" id="ARBA00022723"/>
    </source>
</evidence>
<evidence type="ECO:0000313" key="15">
    <source>
        <dbReference type="Proteomes" id="UP000218287"/>
    </source>
</evidence>
<feature type="transmembrane region" description="Helical" evidence="12">
    <location>
        <begin position="21"/>
        <end position="40"/>
    </location>
</feature>
<evidence type="ECO:0000256" key="8">
    <source>
        <dbReference type="ARBA" id="ARBA00022989"/>
    </source>
</evidence>
<evidence type="ECO:0000256" key="5">
    <source>
        <dbReference type="ARBA" id="ARBA00022692"/>
    </source>
</evidence>
<evidence type="ECO:0000256" key="7">
    <source>
        <dbReference type="ARBA" id="ARBA00022982"/>
    </source>
</evidence>
<dbReference type="Proteomes" id="UP000218287">
    <property type="component" value="Plasmid Plasmid2 dna"/>
</dbReference>
<keyword evidence="3" id="KW-1003">Cell membrane</keyword>
<dbReference type="GO" id="GO:0009055">
    <property type="term" value="F:electron transfer activity"/>
    <property type="evidence" value="ECO:0007669"/>
    <property type="project" value="InterPro"/>
</dbReference>
<dbReference type="GO" id="GO:0046872">
    <property type="term" value="F:metal ion binding"/>
    <property type="evidence" value="ECO:0007669"/>
    <property type="project" value="UniProtKB-KW"/>
</dbReference>
<dbReference type="Pfam" id="PF01292">
    <property type="entry name" value="Ni_hydr_CYTB"/>
    <property type="match status" value="1"/>
</dbReference>